<sequence length="455" mass="45311">MNLRRYSIPLGVAALVTTGGMVVLPAGSAGAEASYDAIARTETFTLNIANPSIPTGIDIEGGGPAASVRQDSVGISDASAQLPYAGDTVPGLPGIGAGLFGFTAPPYPFIASSNAGSPPQSVSYPGVSLHAESGDFTTQASSVLGQAGSGASANARIDEARSGDVVATATTGADTVKIGPYGTLSDVKSVATVRADGFTGKLTRTTSSSIGKISFPGLSFTVPKESPGQIPIPVPIPGIPNQAPIEVPPFPFPGGGQTFHNPELGIQDGFFVVTQPQDGTVQKYAVPAGPVLEGLKALGVTMRFQAPQETATGVIAGAYIFQYKIAEPPPNGYYNGATDITQSTAYALASVNLQPVVTDGTGSTPVGPSDAVDGVAAPDSLAPIDQAGLPSLGDAGAVPTVPLSPVAGAGGAPSISLAGFKIGLGLDSIYLSVAALGLLGLLSVGGLSWLGVRSR</sequence>
<keyword evidence="1" id="KW-1133">Transmembrane helix</keyword>
<dbReference type="EMBL" id="BAAAHE010000007">
    <property type="protein sequence ID" value="GAA0608765.1"/>
    <property type="molecule type" value="Genomic_DNA"/>
</dbReference>
<feature type="transmembrane region" description="Helical" evidence="1">
    <location>
        <begin position="429"/>
        <end position="452"/>
    </location>
</feature>
<comment type="caution">
    <text evidence="2">The sequence shown here is derived from an EMBL/GenBank/DDBJ whole genome shotgun (WGS) entry which is preliminary data.</text>
</comment>
<evidence type="ECO:0000313" key="2">
    <source>
        <dbReference type="EMBL" id="GAA0608765.1"/>
    </source>
</evidence>
<evidence type="ECO:0000313" key="3">
    <source>
        <dbReference type="Proteomes" id="UP001500957"/>
    </source>
</evidence>
<keyword evidence="3" id="KW-1185">Reference proteome</keyword>
<proteinExistence type="predicted"/>
<protein>
    <submittedName>
        <fullName evidence="2">Uncharacterized protein</fullName>
    </submittedName>
</protein>
<name>A0ABN1GCR0_9ACTN</name>
<keyword evidence="1" id="KW-0472">Membrane</keyword>
<evidence type="ECO:0000256" key="1">
    <source>
        <dbReference type="SAM" id="Phobius"/>
    </source>
</evidence>
<dbReference type="Proteomes" id="UP001500957">
    <property type="component" value="Unassembled WGS sequence"/>
</dbReference>
<accession>A0ABN1GCR0</accession>
<dbReference type="RefSeq" id="WP_344601932.1">
    <property type="nucleotide sequence ID" value="NZ_BAAAHE010000007.1"/>
</dbReference>
<keyword evidence="1" id="KW-0812">Transmembrane</keyword>
<gene>
    <name evidence="2" type="ORF">GCM10009547_08410</name>
</gene>
<organism evidence="2 3">
    <name type="scientific">Sporichthya brevicatena</name>
    <dbReference type="NCBI Taxonomy" id="171442"/>
    <lineage>
        <taxon>Bacteria</taxon>
        <taxon>Bacillati</taxon>
        <taxon>Actinomycetota</taxon>
        <taxon>Actinomycetes</taxon>
        <taxon>Sporichthyales</taxon>
        <taxon>Sporichthyaceae</taxon>
        <taxon>Sporichthya</taxon>
    </lineage>
</organism>
<reference evidence="2 3" key="1">
    <citation type="journal article" date="2019" name="Int. J. Syst. Evol. Microbiol.">
        <title>The Global Catalogue of Microorganisms (GCM) 10K type strain sequencing project: providing services to taxonomists for standard genome sequencing and annotation.</title>
        <authorList>
            <consortium name="The Broad Institute Genomics Platform"/>
            <consortium name="The Broad Institute Genome Sequencing Center for Infectious Disease"/>
            <person name="Wu L."/>
            <person name="Ma J."/>
        </authorList>
    </citation>
    <scope>NUCLEOTIDE SEQUENCE [LARGE SCALE GENOMIC DNA]</scope>
    <source>
        <strain evidence="2 3">JCM 10671</strain>
    </source>
</reference>